<dbReference type="PANTHER" id="PTHR43825:SF1">
    <property type="entry name" value="TRANSKETOLASE-LIKE PYRIMIDINE-BINDING DOMAIN-CONTAINING PROTEIN"/>
    <property type="match status" value="1"/>
</dbReference>
<feature type="domain" description="Transketolase-like pyrimidine-binding" evidence="1">
    <location>
        <begin position="26"/>
        <end position="191"/>
    </location>
</feature>
<gene>
    <name evidence="2" type="ORF">F4Y60_08715</name>
</gene>
<dbReference type="InterPro" id="IPR009014">
    <property type="entry name" value="Transketo_C/PFOR_II"/>
</dbReference>
<sequence length="332" mass="36232">MSPGPYEDSCRRERARRMLLTKEERQTVPSAFDDISFELCRRRGDVIMMSADLSHYVDLFKVTRELPDQFVEVGMAEQNLVGVAAGLAKAGFVPVTTTFGSYASRRCFDQMVICMGTSKNTGICIGFTPGISSPAPIHHQGTEDLGMLRAVPHATVIDPMDVTDFAQALDVACETPGLVYMRGHRGTTPRMLDPETFKFELGRTYPLRTGSGVGVISCGHASQWAVEASDILADQGVDHSLLHVPTIKPVNEQEVVDFCFAHDQIVTVENHQVSTGLGGLVSEIVCKVGRGPRIARIGVPDSWAPGGSIRHIRQHFGLDGPALARRVEEVMQ</sequence>
<dbReference type="InterPro" id="IPR051157">
    <property type="entry name" value="PDH/Transketolase"/>
</dbReference>
<dbReference type="PANTHER" id="PTHR43825">
    <property type="entry name" value="PYRUVATE DEHYDROGENASE E1 COMPONENT"/>
    <property type="match status" value="1"/>
</dbReference>
<evidence type="ECO:0000313" key="2">
    <source>
        <dbReference type="EMBL" id="MXY34153.1"/>
    </source>
</evidence>
<comment type="caution">
    <text evidence="2">The sequence shown here is derived from an EMBL/GenBank/DDBJ whole genome shotgun (WGS) entry which is preliminary data.</text>
</comment>
<dbReference type="SUPFAM" id="SSF52518">
    <property type="entry name" value="Thiamin diphosphate-binding fold (THDP-binding)"/>
    <property type="match status" value="1"/>
</dbReference>
<protein>
    <recommendedName>
        <fullName evidence="1">Transketolase-like pyrimidine-binding domain-containing protein</fullName>
    </recommendedName>
</protein>
<name>A0A6B0Y286_9RHOB</name>
<dbReference type="Pfam" id="PF02780">
    <property type="entry name" value="Transketolase_C"/>
    <property type="match status" value="1"/>
</dbReference>
<dbReference type="Gene3D" id="3.40.50.970">
    <property type="match status" value="1"/>
</dbReference>
<accession>A0A6B0Y286</accession>
<dbReference type="SUPFAM" id="SSF52922">
    <property type="entry name" value="TK C-terminal domain-like"/>
    <property type="match status" value="1"/>
</dbReference>
<dbReference type="InterPro" id="IPR005475">
    <property type="entry name" value="Transketolase-like_Pyr-bd"/>
</dbReference>
<dbReference type="Gene3D" id="3.40.50.920">
    <property type="match status" value="1"/>
</dbReference>
<organism evidence="2">
    <name type="scientific">Boseongicola sp. SB0664_bin_43</name>
    <dbReference type="NCBI Taxonomy" id="2604844"/>
    <lineage>
        <taxon>Bacteria</taxon>
        <taxon>Pseudomonadati</taxon>
        <taxon>Pseudomonadota</taxon>
        <taxon>Alphaproteobacteria</taxon>
        <taxon>Rhodobacterales</taxon>
        <taxon>Paracoccaceae</taxon>
        <taxon>Boseongicola</taxon>
    </lineage>
</organism>
<dbReference type="EMBL" id="VXRY01000345">
    <property type="protein sequence ID" value="MXY34153.1"/>
    <property type="molecule type" value="Genomic_DNA"/>
</dbReference>
<dbReference type="CDD" id="cd07033">
    <property type="entry name" value="TPP_PYR_DXS_TK_like"/>
    <property type="match status" value="1"/>
</dbReference>
<reference evidence="2" key="1">
    <citation type="submission" date="2019-09" db="EMBL/GenBank/DDBJ databases">
        <title>Characterisation of the sponge microbiome using genome-centric metagenomics.</title>
        <authorList>
            <person name="Engelberts J.P."/>
            <person name="Robbins S.J."/>
            <person name="De Goeij J.M."/>
            <person name="Aranda M."/>
            <person name="Bell S.C."/>
            <person name="Webster N.S."/>
        </authorList>
    </citation>
    <scope>NUCLEOTIDE SEQUENCE</scope>
    <source>
        <strain evidence="2">SB0664_bin_43</strain>
    </source>
</reference>
<evidence type="ECO:0000259" key="1">
    <source>
        <dbReference type="SMART" id="SM00861"/>
    </source>
</evidence>
<dbReference type="SMART" id="SM00861">
    <property type="entry name" value="Transket_pyr"/>
    <property type="match status" value="1"/>
</dbReference>
<dbReference type="AlphaFoldDB" id="A0A6B0Y286"/>
<dbReference type="InterPro" id="IPR033248">
    <property type="entry name" value="Transketolase_C"/>
</dbReference>
<proteinExistence type="predicted"/>
<dbReference type="Pfam" id="PF02779">
    <property type="entry name" value="Transket_pyr"/>
    <property type="match status" value="1"/>
</dbReference>
<dbReference type="InterPro" id="IPR029061">
    <property type="entry name" value="THDP-binding"/>
</dbReference>